<evidence type="ECO:0000313" key="1">
    <source>
        <dbReference type="EMBL" id="RPB26194.1"/>
    </source>
</evidence>
<dbReference type="SUPFAM" id="SSF54427">
    <property type="entry name" value="NTF2-like"/>
    <property type="match status" value="1"/>
</dbReference>
<dbReference type="EMBL" id="ML121535">
    <property type="protein sequence ID" value="RPB26194.1"/>
    <property type="molecule type" value="Genomic_DNA"/>
</dbReference>
<evidence type="ECO:0000313" key="2">
    <source>
        <dbReference type="Proteomes" id="UP000267821"/>
    </source>
</evidence>
<dbReference type="STRING" id="1051890.A0A3N4LTD8"/>
<dbReference type="InterPro" id="IPR032710">
    <property type="entry name" value="NTF2-like_dom_sf"/>
</dbReference>
<name>A0A3N4LTD8_9PEZI</name>
<dbReference type="AlphaFoldDB" id="A0A3N4LTD8"/>
<reference evidence="1 2" key="1">
    <citation type="journal article" date="2018" name="Nat. Ecol. Evol.">
        <title>Pezizomycetes genomes reveal the molecular basis of ectomycorrhizal truffle lifestyle.</title>
        <authorList>
            <person name="Murat C."/>
            <person name="Payen T."/>
            <person name="Noel B."/>
            <person name="Kuo A."/>
            <person name="Morin E."/>
            <person name="Chen J."/>
            <person name="Kohler A."/>
            <person name="Krizsan K."/>
            <person name="Balestrini R."/>
            <person name="Da Silva C."/>
            <person name="Montanini B."/>
            <person name="Hainaut M."/>
            <person name="Levati E."/>
            <person name="Barry K.W."/>
            <person name="Belfiori B."/>
            <person name="Cichocki N."/>
            <person name="Clum A."/>
            <person name="Dockter R.B."/>
            <person name="Fauchery L."/>
            <person name="Guy J."/>
            <person name="Iotti M."/>
            <person name="Le Tacon F."/>
            <person name="Lindquist E.A."/>
            <person name="Lipzen A."/>
            <person name="Malagnac F."/>
            <person name="Mello A."/>
            <person name="Molinier V."/>
            <person name="Miyauchi S."/>
            <person name="Poulain J."/>
            <person name="Riccioni C."/>
            <person name="Rubini A."/>
            <person name="Sitrit Y."/>
            <person name="Splivallo R."/>
            <person name="Traeger S."/>
            <person name="Wang M."/>
            <person name="Zifcakova L."/>
            <person name="Wipf D."/>
            <person name="Zambonelli A."/>
            <person name="Paolocci F."/>
            <person name="Nowrousian M."/>
            <person name="Ottonello S."/>
            <person name="Baldrian P."/>
            <person name="Spatafora J.W."/>
            <person name="Henrissat B."/>
            <person name="Nagy L.G."/>
            <person name="Aury J.M."/>
            <person name="Wincker P."/>
            <person name="Grigoriev I.V."/>
            <person name="Bonfante P."/>
            <person name="Martin F.M."/>
        </authorList>
    </citation>
    <scope>NUCLEOTIDE SEQUENCE [LARGE SCALE GENOMIC DNA]</scope>
    <source>
        <strain evidence="1 2">ATCC MYA-4762</strain>
    </source>
</reference>
<sequence>MKKMLLAAAKGLCEAFAQGKPIPEILDFFTEHEAIAIEHGHPSIAPWLGREYIGHKEIGRYFQMISDNLSFQDMKFEEWFVDQDKLRVGVKGSARWTFKKTGKSWDEKFTYVLDYAEGETEREPSVREVKLRKYAVWADTGALLLASRGEPALT</sequence>
<dbReference type="Gene3D" id="3.10.450.50">
    <property type="match status" value="1"/>
</dbReference>
<organism evidence="1 2">
    <name type="scientific">Terfezia boudieri ATCC MYA-4762</name>
    <dbReference type="NCBI Taxonomy" id="1051890"/>
    <lineage>
        <taxon>Eukaryota</taxon>
        <taxon>Fungi</taxon>
        <taxon>Dikarya</taxon>
        <taxon>Ascomycota</taxon>
        <taxon>Pezizomycotina</taxon>
        <taxon>Pezizomycetes</taxon>
        <taxon>Pezizales</taxon>
        <taxon>Pezizaceae</taxon>
        <taxon>Terfezia</taxon>
    </lineage>
</organism>
<protein>
    <recommendedName>
        <fullName evidence="3">SnoaL-like domain-containing protein</fullName>
    </recommendedName>
</protein>
<keyword evidence="2" id="KW-1185">Reference proteome</keyword>
<proteinExistence type="predicted"/>
<dbReference type="Proteomes" id="UP000267821">
    <property type="component" value="Unassembled WGS sequence"/>
</dbReference>
<gene>
    <name evidence="1" type="ORF">L211DRAFT_835563</name>
</gene>
<dbReference type="OrthoDB" id="3352776at2759"/>
<accession>A0A3N4LTD8</accession>
<evidence type="ECO:0008006" key="3">
    <source>
        <dbReference type="Google" id="ProtNLM"/>
    </source>
</evidence>
<dbReference type="InParanoid" id="A0A3N4LTD8"/>